<comment type="caution">
    <text evidence="1">The sequence shown here is derived from an EMBL/GenBank/DDBJ whole genome shotgun (WGS) entry which is preliminary data.</text>
</comment>
<evidence type="ECO:0000313" key="2">
    <source>
        <dbReference type="Proteomes" id="UP000549343"/>
    </source>
</evidence>
<reference evidence="1 2" key="1">
    <citation type="submission" date="2020-08" db="EMBL/GenBank/DDBJ databases">
        <title>Sequencing the genomes of 1000 actinobacteria strains.</title>
        <authorList>
            <person name="Klenk H.-P."/>
        </authorList>
    </citation>
    <scope>NUCLEOTIDE SEQUENCE [LARGE SCALE GENOMIC DNA]</scope>
    <source>
        <strain evidence="1 2">DSM 44772</strain>
    </source>
</reference>
<evidence type="ECO:0000313" key="1">
    <source>
        <dbReference type="EMBL" id="MBB4771868.1"/>
    </source>
</evidence>
<dbReference type="EMBL" id="JACHMV010000001">
    <property type="protein sequence ID" value="MBB4771868.1"/>
    <property type="molecule type" value="Genomic_DNA"/>
</dbReference>
<gene>
    <name evidence="1" type="ORF">F4557_000286</name>
</gene>
<accession>A0A7W7I7I6</accession>
<sequence>MLVTGSPRCDITVRIGIGQARLTDADSFCALSSATTCCLTIA</sequence>
<protein>
    <submittedName>
        <fullName evidence="1">Uncharacterized protein</fullName>
    </submittedName>
</protein>
<dbReference type="AlphaFoldDB" id="A0A7W7I7I6"/>
<name>A0A7W7I7I6_9ACTN</name>
<organism evidence="1 2">
    <name type="scientific">Actinomadura livida</name>
    <dbReference type="NCBI Taxonomy" id="79909"/>
    <lineage>
        <taxon>Bacteria</taxon>
        <taxon>Bacillati</taxon>
        <taxon>Actinomycetota</taxon>
        <taxon>Actinomycetes</taxon>
        <taxon>Streptosporangiales</taxon>
        <taxon>Thermomonosporaceae</taxon>
        <taxon>Actinomadura</taxon>
    </lineage>
</organism>
<dbReference type="Proteomes" id="UP000549343">
    <property type="component" value="Unassembled WGS sequence"/>
</dbReference>
<proteinExistence type="predicted"/>